<keyword evidence="2" id="KW-0614">Plasmid</keyword>
<evidence type="ECO:0000313" key="2">
    <source>
        <dbReference type="EMBL" id="AQZ54520.1"/>
    </source>
</evidence>
<accession>A0A1U9ZAA5</accession>
<gene>
    <name evidence="2" type="ORF">Mame_05229</name>
</gene>
<feature type="domain" description="Neutral/alkaline non-lysosomal ceramidase N-terminal" evidence="1">
    <location>
        <begin position="4"/>
        <end position="199"/>
    </location>
</feature>
<geneLocation type="plasmid" evidence="3">
    <name>pmm170</name>
</geneLocation>
<organism evidence="2 3">
    <name type="scientific">Martelella mediterranea DSM 17316</name>
    <dbReference type="NCBI Taxonomy" id="1122214"/>
    <lineage>
        <taxon>Bacteria</taxon>
        <taxon>Pseudomonadati</taxon>
        <taxon>Pseudomonadota</taxon>
        <taxon>Alphaproteobacteria</taxon>
        <taxon>Hyphomicrobiales</taxon>
        <taxon>Aurantimonadaceae</taxon>
        <taxon>Martelella</taxon>
    </lineage>
</organism>
<dbReference type="OrthoDB" id="622550at2"/>
<evidence type="ECO:0000259" key="1">
    <source>
        <dbReference type="Pfam" id="PF04734"/>
    </source>
</evidence>
<dbReference type="Proteomes" id="UP000191135">
    <property type="component" value="Plasmid pMM170"/>
</dbReference>
<keyword evidence="3" id="KW-1185">Reference proteome</keyword>
<dbReference type="Pfam" id="PF04734">
    <property type="entry name" value="Ceramidase_alk"/>
    <property type="match status" value="1"/>
</dbReference>
<dbReference type="RefSeq" id="WP_018067107.1">
    <property type="nucleotide sequence ID" value="NZ_AQWH01000033.1"/>
</dbReference>
<reference evidence="2 3" key="1">
    <citation type="submission" date="2017-03" db="EMBL/GenBank/DDBJ databases">
        <title>Foreign affairs: Plasmid Transfer between Roseobacters and Rhizobia.</title>
        <authorList>
            <person name="Bartling P."/>
            <person name="Bunk B."/>
            <person name="Overmann J."/>
            <person name="Brinkmann H."/>
            <person name="Petersen J."/>
        </authorList>
    </citation>
    <scope>NUCLEOTIDE SEQUENCE [LARGE SCALE GENOMIC DNA]</scope>
    <source>
        <strain evidence="2 3">MACL11</strain>
        <plasmid evidence="3">Plasmid pmm170</plasmid>
    </source>
</reference>
<dbReference type="InterPro" id="IPR031329">
    <property type="entry name" value="NEUT/ALK_ceramidase_N"/>
</dbReference>
<sequence>MIQAGAAVIDITPPPGLAMSGFAARCGPAEGVHDRLTARALAIGDTAIVVADVIGIDAAMAARIRKRSVLLADSIVVAALHNHGGPPSMAGRLSIAADPAFLERLEDACVAALDKAAASRKPARLEIAEGVDPDVGRNRRHVGGPVDRALPLLRARGAEDGRTIAFLISYACHPVVLGADNLQWTADYPHFVRHALEEAEPGAVALFLTGCVGDVNTGHSAAASVSLARDEARTYAAAARIGRKIAACALQAPARPVNGPVAAVSGVVTLDFQRRETVPVADLAQAWSKERETAEPARRSLLGYWIEWAQTVARSAPEPLSARVTVFDWGGVLLIALPGEIFAETALFLRTLPGVGAGAFLVGFAEDNPGYIPPESEYVHGGYEVDEAHRYYGQSMSFAPGSAEALAQCAAALVGGAAENSRSG</sequence>
<name>A0A1U9ZAA5_9HYPH</name>
<proteinExistence type="predicted"/>
<dbReference type="EMBL" id="CP020333">
    <property type="protein sequence ID" value="AQZ54520.1"/>
    <property type="molecule type" value="Genomic_DNA"/>
</dbReference>
<dbReference type="AlphaFoldDB" id="A0A1U9ZAA5"/>
<dbReference type="KEGG" id="mmed:Mame_05229"/>
<evidence type="ECO:0000313" key="3">
    <source>
        <dbReference type="Proteomes" id="UP000191135"/>
    </source>
</evidence>
<protein>
    <submittedName>
        <fullName evidence="2">Neutral/alkaline non-lysosomal ceramidase</fullName>
    </submittedName>
</protein>
<dbReference type="eggNOG" id="COG2133">
    <property type="taxonomic scope" value="Bacteria"/>
</dbReference>